<gene>
    <name evidence="2" type="ORF">NB037_01985</name>
</gene>
<sequence length="48" mass="5069">MTDSDPTGTPPPPRPVWVKVFSLVVAVLGIIFIAVHLLTGGGAQMMNH</sequence>
<organism evidence="2 3">
    <name type="scientific">Rathayibacter rubneri</name>
    <dbReference type="NCBI Taxonomy" id="2950106"/>
    <lineage>
        <taxon>Bacteria</taxon>
        <taxon>Bacillati</taxon>
        <taxon>Actinomycetota</taxon>
        <taxon>Actinomycetes</taxon>
        <taxon>Micrococcales</taxon>
        <taxon>Microbacteriaceae</taxon>
        <taxon>Rathayibacter</taxon>
    </lineage>
</organism>
<dbReference type="EMBL" id="JAMRYM010000003">
    <property type="protein sequence ID" value="MCM6761178.1"/>
    <property type="molecule type" value="Genomic_DNA"/>
</dbReference>
<protein>
    <submittedName>
        <fullName evidence="2">Uncharacterized protein</fullName>
    </submittedName>
</protein>
<accession>A0A9X2DX27</accession>
<reference evidence="2" key="1">
    <citation type="submission" date="2022-06" db="EMBL/GenBank/DDBJ databases">
        <title>Whole genome shotgun sequencing (WGS) of Rathayibacter sp. ZW T2_19, isolated from stored onions (Allium cepa).</title>
        <authorList>
            <person name="Stoll D.A."/>
            <person name="Huch M."/>
        </authorList>
    </citation>
    <scope>NUCLEOTIDE SEQUENCE</scope>
    <source>
        <strain evidence="2">ZW T2_19</strain>
    </source>
</reference>
<evidence type="ECO:0000313" key="2">
    <source>
        <dbReference type="EMBL" id="MCM6761178.1"/>
    </source>
</evidence>
<dbReference type="Proteomes" id="UP001155240">
    <property type="component" value="Unassembled WGS sequence"/>
</dbReference>
<keyword evidence="1" id="KW-0812">Transmembrane</keyword>
<evidence type="ECO:0000256" key="1">
    <source>
        <dbReference type="SAM" id="Phobius"/>
    </source>
</evidence>
<feature type="transmembrane region" description="Helical" evidence="1">
    <location>
        <begin position="20"/>
        <end position="39"/>
    </location>
</feature>
<dbReference type="AlphaFoldDB" id="A0A9X2DX27"/>
<keyword evidence="1" id="KW-1133">Transmembrane helix</keyword>
<proteinExistence type="predicted"/>
<keyword evidence="3" id="KW-1185">Reference proteome</keyword>
<comment type="caution">
    <text evidence="2">The sequence shown here is derived from an EMBL/GenBank/DDBJ whole genome shotgun (WGS) entry which is preliminary data.</text>
</comment>
<keyword evidence="1" id="KW-0472">Membrane</keyword>
<name>A0A9X2DX27_9MICO</name>
<evidence type="ECO:0000313" key="3">
    <source>
        <dbReference type="Proteomes" id="UP001155240"/>
    </source>
</evidence>
<dbReference type="RefSeq" id="WP_230674267.1">
    <property type="nucleotide sequence ID" value="NZ_JAMRYM010000003.1"/>
</dbReference>